<dbReference type="GO" id="GO:0020037">
    <property type="term" value="F:heme binding"/>
    <property type="evidence" value="ECO:0007669"/>
    <property type="project" value="InterPro"/>
</dbReference>
<evidence type="ECO:0000256" key="1">
    <source>
        <dbReference type="ARBA" id="ARBA00010617"/>
    </source>
</evidence>
<dbReference type="GO" id="GO:0016705">
    <property type="term" value="F:oxidoreductase activity, acting on paired donors, with incorporation or reduction of molecular oxygen"/>
    <property type="evidence" value="ECO:0007669"/>
    <property type="project" value="InterPro"/>
</dbReference>
<organism evidence="4 5">
    <name type="scientific">Dactylellina haptotyla (strain CBS 200.50)</name>
    <name type="common">Nematode-trapping fungus</name>
    <name type="synonym">Monacrosporium haptotylum</name>
    <dbReference type="NCBI Taxonomy" id="1284197"/>
    <lineage>
        <taxon>Eukaryota</taxon>
        <taxon>Fungi</taxon>
        <taxon>Dikarya</taxon>
        <taxon>Ascomycota</taxon>
        <taxon>Pezizomycotina</taxon>
        <taxon>Orbiliomycetes</taxon>
        <taxon>Orbiliales</taxon>
        <taxon>Orbiliaceae</taxon>
        <taxon>Dactylellina</taxon>
    </lineage>
</organism>
<evidence type="ECO:0000313" key="4">
    <source>
        <dbReference type="EMBL" id="EPS35541.1"/>
    </source>
</evidence>
<dbReference type="PANTHER" id="PTHR24305:SF96">
    <property type="entry name" value="CYTOCHROME P450 MONOOXYGENASE STCB-RELATED"/>
    <property type="match status" value="1"/>
</dbReference>
<dbReference type="PRINTS" id="PR00463">
    <property type="entry name" value="EP450I"/>
</dbReference>
<dbReference type="HOGENOM" id="CLU_001570_14_2_1"/>
<dbReference type="AlphaFoldDB" id="S8A308"/>
<dbReference type="InterPro" id="IPR050121">
    <property type="entry name" value="Cytochrome_P450_monoxygenase"/>
</dbReference>
<reference evidence="4 5" key="1">
    <citation type="journal article" date="2013" name="PLoS Genet.">
        <title>Genomic mechanisms accounting for the adaptation to parasitism in nematode-trapping fungi.</title>
        <authorList>
            <person name="Meerupati T."/>
            <person name="Andersson K.M."/>
            <person name="Friman E."/>
            <person name="Kumar D."/>
            <person name="Tunlid A."/>
            <person name="Ahren D."/>
        </authorList>
    </citation>
    <scope>NUCLEOTIDE SEQUENCE [LARGE SCALE GENOMIC DNA]</scope>
    <source>
        <strain evidence="4 5">CBS 200.50</strain>
    </source>
</reference>
<keyword evidence="2" id="KW-0560">Oxidoreductase</keyword>
<dbReference type="OMA" id="MEMENYF"/>
<keyword evidence="3" id="KW-0349">Heme</keyword>
<proteinExistence type="inferred from homology"/>
<keyword evidence="5" id="KW-1185">Reference proteome</keyword>
<name>S8A308_DACHA</name>
<evidence type="ECO:0000256" key="2">
    <source>
        <dbReference type="ARBA" id="ARBA00023002"/>
    </source>
</evidence>
<dbReference type="Pfam" id="PF00067">
    <property type="entry name" value="p450"/>
    <property type="match status" value="1"/>
</dbReference>
<dbReference type="InterPro" id="IPR001128">
    <property type="entry name" value="Cyt_P450"/>
</dbReference>
<protein>
    <recommendedName>
        <fullName evidence="6">Cytochrome P450</fullName>
    </recommendedName>
</protein>
<sequence length="458" mass="52116">MSDWSADDSIIRYTGTLQSAYGHAYGQCPYVRISPTETDISDIDSVKQIHSPQDPYRKSDWYGPLTDGINGVYALLPNDAHRARRRAWGNLWSNTNISMMEPAVRKYVYICAEKINRELEAGRKPDLMHWFQFLTTDVIAEISYGKDMGMLENETVSSFVQDLLAILVIGAIRAQFPFLGMVQKIMSYIPHPSVQWFINANKRISDYSDQAILDYRREVQSARDKKGNLRPSLLATLLDDLDNPNVKHKMTMEEIRWEATDNLIGGSDTVTITATYLIWAIYRHPNVRAKLETELRNAIDDGQEITDEKIQHLPYLKIVIKEVLRLYSAGQFGLPRVVPDGGRLIGGYYFPAGTNVTSQGYTVHRDPEVFDEPYAFKPERWLNPTKEMENSLMPWGGHSRSCLGQNLAMMELRLIAAVMLTVCPSATLAEDCTDDSMELENYFVLRPKGHKCELVSSR</sequence>
<dbReference type="Proteomes" id="UP000015100">
    <property type="component" value="Unassembled WGS sequence"/>
</dbReference>
<dbReference type="eggNOG" id="KOG0158">
    <property type="taxonomic scope" value="Eukaryota"/>
</dbReference>
<dbReference type="STRING" id="1284197.S8A308"/>
<feature type="binding site" description="axial binding residue" evidence="3">
    <location>
        <position position="402"/>
    </location>
    <ligand>
        <name>heme</name>
        <dbReference type="ChEBI" id="CHEBI:30413"/>
    </ligand>
    <ligandPart>
        <name>Fe</name>
        <dbReference type="ChEBI" id="CHEBI:18248"/>
    </ligandPart>
</feature>
<dbReference type="GO" id="GO:0004497">
    <property type="term" value="F:monooxygenase activity"/>
    <property type="evidence" value="ECO:0007669"/>
    <property type="project" value="InterPro"/>
</dbReference>
<comment type="caution">
    <text evidence="4">The sequence shown here is derived from an EMBL/GenBank/DDBJ whole genome shotgun (WGS) entry which is preliminary data.</text>
</comment>
<comment type="cofactor">
    <cofactor evidence="3">
        <name>heme</name>
        <dbReference type="ChEBI" id="CHEBI:30413"/>
    </cofactor>
</comment>
<evidence type="ECO:0000313" key="5">
    <source>
        <dbReference type="Proteomes" id="UP000015100"/>
    </source>
</evidence>
<dbReference type="SUPFAM" id="SSF48264">
    <property type="entry name" value="Cytochrome P450"/>
    <property type="match status" value="1"/>
</dbReference>
<dbReference type="Gene3D" id="1.10.630.10">
    <property type="entry name" value="Cytochrome P450"/>
    <property type="match status" value="1"/>
</dbReference>
<dbReference type="InterPro" id="IPR002401">
    <property type="entry name" value="Cyt_P450_E_grp-I"/>
</dbReference>
<dbReference type="PRINTS" id="PR00385">
    <property type="entry name" value="P450"/>
</dbReference>
<gene>
    <name evidence="4" type="ORF">H072_11038</name>
</gene>
<dbReference type="OrthoDB" id="1470350at2759"/>
<comment type="similarity">
    <text evidence="1">Belongs to the cytochrome P450 family.</text>
</comment>
<dbReference type="PANTHER" id="PTHR24305">
    <property type="entry name" value="CYTOCHROME P450"/>
    <property type="match status" value="1"/>
</dbReference>
<evidence type="ECO:0000256" key="3">
    <source>
        <dbReference type="PIRSR" id="PIRSR602401-1"/>
    </source>
</evidence>
<evidence type="ECO:0008006" key="6">
    <source>
        <dbReference type="Google" id="ProtNLM"/>
    </source>
</evidence>
<reference evidence="5" key="2">
    <citation type="submission" date="2013-04" db="EMBL/GenBank/DDBJ databases">
        <title>Genomic mechanisms accounting for the adaptation to parasitism in nematode-trapping fungi.</title>
        <authorList>
            <person name="Ahren D.G."/>
        </authorList>
    </citation>
    <scope>NUCLEOTIDE SEQUENCE [LARGE SCALE GENOMIC DNA]</scope>
    <source>
        <strain evidence="5">CBS 200.50</strain>
    </source>
</reference>
<dbReference type="InterPro" id="IPR036396">
    <property type="entry name" value="Cyt_P450_sf"/>
</dbReference>
<dbReference type="EMBL" id="AQGS01001127">
    <property type="protein sequence ID" value="EPS35541.1"/>
    <property type="molecule type" value="Genomic_DNA"/>
</dbReference>
<keyword evidence="3" id="KW-0408">Iron</keyword>
<dbReference type="GO" id="GO:0005506">
    <property type="term" value="F:iron ion binding"/>
    <property type="evidence" value="ECO:0007669"/>
    <property type="project" value="InterPro"/>
</dbReference>
<keyword evidence="3" id="KW-0479">Metal-binding</keyword>
<accession>S8A308</accession>